<evidence type="ECO:0000313" key="2">
    <source>
        <dbReference type="EMBL" id="TVY74611.1"/>
    </source>
</evidence>
<gene>
    <name evidence="2" type="ORF">Focb16_v005901</name>
</gene>
<feature type="compositionally biased region" description="Polar residues" evidence="1">
    <location>
        <begin position="53"/>
        <end position="70"/>
    </location>
</feature>
<feature type="region of interest" description="Disordered" evidence="1">
    <location>
        <begin position="52"/>
        <end position="154"/>
    </location>
</feature>
<reference evidence="2 3" key="1">
    <citation type="journal article" date="2019" name="Microbiol. Resour. Announc.">
        <title>High-quality draft genome sequence of Fusarium oxysporum f. sp. cubense strain 160527, a causal agent of Panama disease.</title>
        <authorList>
            <person name="Asai S."/>
            <person name="Ayukawa Y."/>
            <person name="Gan P."/>
            <person name="Masuda S."/>
            <person name="Komatsu K."/>
            <person name="Shirasu K."/>
            <person name="Arie T."/>
        </authorList>
    </citation>
    <scope>NUCLEOTIDE SEQUENCE [LARGE SCALE GENOMIC DNA]</scope>
    <source>
        <strain evidence="2 3">160527</strain>
    </source>
</reference>
<feature type="compositionally biased region" description="Basic and acidic residues" evidence="1">
    <location>
        <begin position="111"/>
        <end position="122"/>
    </location>
</feature>
<feature type="compositionally biased region" description="Polar residues" evidence="1">
    <location>
        <begin position="128"/>
        <end position="144"/>
    </location>
</feature>
<organism evidence="2 3">
    <name type="scientific">Fusarium oxysporum f. sp. cubense</name>
    <dbReference type="NCBI Taxonomy" id="61366"/>
    <lineage>
        <taxon>Eukaryota</taxon>
        <taxon>Fungi</taxon>
        <taxon>Dikarya</taxon>
        <taxon>Ascomycota</taxon>
        <taxon>Pezizomycotina</taxon>
        <taxon>Sordariomycetes</taxon>
        <taxon>Hypocreomycetidae</taxon>
        <taxon>Hypocreales</taxon>
        <taxon>Nectriaceae</taxon>
        <taxon>Fusarium</taxon>
        <taxon>Fusarium oxysporum species complex</taxon>
    </lineage>
</organism>
<accession>A0A559LK14</accession>
<dbReference type="EMBL" id="SRMI01000003">
    <property type="protein sequence ID" value="TVY74611.1"/>
    <property type="molecule type" value="Genomic_DNA"/>
</dbReference>
<feature type="region of interest" description="Disordered" evidence="1">
    <location>
        <begin position="175"/>
        <end position="203"/>
    </location>
</feature>
<protein>
    <submittedName>
        <fullName evidence="2">Uncharacterized protein</fullName>
    </submittedName>
</protein>
<dbReference type="AlphaFoldDB" id="A0A559LK14"/>
<name>A0A559LK14_FUSOC</name>
<sequence>MCITTTHTCVYPDWRSEQWSQHALCANSRHGQVCARNLCTDHPVQYIPAPYDASSSYPYATQQRNPTSQYRPAPPSTPSVSYRSGDKSDRGYTNNSSVSGQTVLVHKRRDHPPGSHRQERIVQVDGPSPSSAITNRSLVNSSRGPKNARSVIVDERTRQPEQGCVQFEEFYNHRHSMNHSRNSTSASDSRHPDNKERRARRPVEKLQQEADLRLRPRIAEANAKIASRPVALHRRVEVVKPYSQDYHAEKFHHVTSEQEAQRERLRERMQSKRRLTVGGWSGRPDETRTYRYE</sequence>
<feature type="compositionally biased region" description="Basic and acidic residues" evidence="1">
    <location>
        <begin position="188"/>
        <end position="203"/>
    </location>
</feature>
<feature type="compositionally biased region" description="Polar residues" evidence="1">
    <location>
        <begin position="91"/>
        <end position="102"/>
    </location>
</feature>
<dbReference type="Proteomes" id="UP000320707">
    <property type="component" value="Unassembled WGS sequence"/>
</dbReference>
<comment type="caution">
    <text evidence="2">The sequence shown here is derived from an EMBL/GenBank/DDBJ whole genome shotgun (WGS) entry which is preliminary data.</text>
</comment>
<evidence type="ECO:0000313" key="3">
    <source>
        <dbReference type="Proteomes" id="UP000320707"/>
    </source>
</evidence>
<proteinExistence type="predicted"/>
<evidence type="ECO:0000256" key="1">
    <source>
        <dbReference type="SAM" id="MobiDB-lite"/>
    </source>
</evidence>